<proteinExistence type="predicted"/>
<dbReference type="Proteomes" id="UP000828390">
    <property type="component" value="Unassembled WGS sequence"/>
</dbReference>
<sequence>MTLTQLAAFSTIQKTRQLFAAVQVTLFSRAWNYIQQIRILYSAGHGTILTTTGNYSPGPGTLFNKSGYSIQQTTKHTT</sequence>
<name>A0A9D4GIY0_DREPO</name>
<reference evidence="1" key="1">
    <citation type="journal article" date="2019" name="bioRxiv">
        <title>The Genome of the Zebra Mussel, Dreissena polymorpha: A Resource for Invasive Species Research.</title>
        <authorList>
            <person name="McCartney M.A."/>
            <person name="Auch B."/>
            <person name="Kono T."/>
            <person name="Mallez S."/>
            <person name="Zhang Y."/>
            <person name="Obille A."/>
            <person name="Becker A."/>
            <person name="Abrahante J.E."/>
            <person name="Garbe J."/>
            <person name="Badalamenti J.P."/>
            <person name="Herman A."/>
            <person name="Mangelson H."/>
            <person name="Liachko I."/>
            <person name="Sullivan S."/>
            <person name="Sone E.D."/>
            <person name="Koren S."/>
            <person name="Silverstein K.A.T."/>
            <person name="Beckman K.B."/>
            <person name="Gohl D.M."/>
        </authorList>
    </citation>
    <scope>NUCLEOTIDE SEQUENCE</scope>
    <source>
        <strain evidence="1">Duluth1</strain>
        <tissue evidence="1">Whole animal</tissue>
    </source>
</reference>
<keyword evidence="2" id="KW-1185">Reference proteome</keyword>
<gene>
    <name evidence="1" type="ORF">DPMN_119273</name>
</gene>
<dbReference type="EMBL" id="JAIWYP010000005">
    <property type="protein sequence ID" value="KAH3817718.1"/>
    <property type="molecule type" value="Genomic_DNA"/>
</dbReference>
<organism evidence="1 2">
    <name type="scientific">Dreissena polymorpha</name>
    <name type="common">Zebra mussel</name>
    <name type="synonym">Mytilus polymorpha</name>
    <dbReference type="NCBI Taxonomy" id="45954"/>
    <lineage>
        <taxon>Eukaryota</taxon>
        <taxon>Metazoa</taxon>
        <taxon>Spiralia</taxon>
        <taxon>Lophotrochozoa</taxon>
        <taxon>Mollusca</taxon>
        <taxon>Bivalvia</taxon>
        <taxon>Autobranchia</taxon>
        <taxon>Heteroconchia</taxon>
        <taxon>Euheterodonta</taxon>
        <taxon>Imparidentia</taxon>
        <taxon>Neoheterodontei</taxon>
        <taxon>Myida</taxon>
        <taxon>Dreissenoidea</taxon>
        <taxon>Dreissenidae</taxon>
        <taxon>Dreissena</taxon>
    </lineage>
</organism>
<accession>A0A9D4GIY0</accession>
<evidence type="ECO:0000313" key="2">
    <source>
        <dbReference type="Proteomes" id="UP000828390"/>
    </source>
</evidence>
<comment type="caution">
    <text evidence="1">The sequence shown here is derived from an EMBL/GenBank/DDBJ whole genome shotgun (WGS) entry which is preliminary data.</text>
</comment>
<dbReference type="AlphaFoldDB" id="A0A9D4GIY0"/>
<reference evidence="1" key="2">
    <citation type="submission" date="2020-11" db="EMBL/GenBank/DDBJ databases">
        <authorList>
            <person name="McCartney M.A."/>
            <person name="Auch B."/>
            <person name="Kono T."/>
            <person name="Mallez S."/>
            <person name="Becker A."/>
            <person name="Gohl D.M."/>
            <person name="Silverstein K.A.T."/>
            <person name="Koren S."/>
            <person name="Bechman K.B."/>
            <person name="Herman A."/>
            <person name="Abrahante J.E."/>
            <person name="Garbe J."/>
        </authorList>
    </citation>
    <scope>NUCLEOTIDE SEQUENCE</scope>
    <source>
        <strain evidence="1">Duluth1</strain>
        <tissue evidence="1">Whole animal</tissue>
    </source>
</reference>
<evidence type="ECO:0000313" key="1">
    <source>
        <dbReference type="EMBL" id="KAH3817718.1"/>
    </source>
</evidence>
<protein>
    <submittedName>
        <fullName evidence="1">Uncharacterized protein</fullName>
    </submittedName>
</protein>